<dbReference type="Gene3D" id="2.40.10.10">
    <property type="entry name" value="Trypsin-like serine proteases"/>
    <property type="match status" value="1"/>
</dbReference>
<keyword evidence="3" id="KW-1185">Reference proteome</keyword>
<reference evidence="2 3" key="1">
    <citation type="submission" date="2013-12" db="EMBL/GenBank/DDBJ databases">
        <title>Draft genome of the parsitic nematode Ancylostoma duodenale.</title>
        <authorList>
            <person name="Mitreva M."/>
        </authorList>
    </citation>
    <scope>NUCLEOTIDE SEQUENCE [LARGE SCALE GENOMIC DNA]</scope>
    <source>
        <strain evidence="2 3">Zhejiang</strain>
    </source>
</reference>
<dbReference type="InterPro" id="IPR009003">
    <property type="entry name" value="Peptidase_S1_PA"/>
</dbReference>
<proteinExistence type="predicted"/>
<dbReference type="InterPro" id="IPR043504">
    <property type="entry name" value="Peptidase_S1_PA_chymotrypsin"/>
</dbReference>
<evidence type="ECO:0000259" key="1">
    <source>
        <dbReference type="Pfam" id="PF00089"/>
    </source>
</evidence>
<feature type="domain" description="Peptidase S1" evidence="1">
    <location>
        <begin position="38"/>
        <end position="88"/>
    </location>
</feature>
<dbReference type="Pfam" id="PF00089">
    <property type="entry name" value="Trypsin"/>
    <property type="match status" value="1"/>
</dbReference>
<dbReference type="GO" id="GO:0004252">
    <property type="term" value="F:serine-type endopeptidase activity"/>
    <property type="evidence" value="ECO:0007669"/>
    <property type="project" value="InterPro"/>
</dbReference>
<dbReference type="SUPFAM" id="SSF50494">
    <property type="entry name" value="Trypsin-like serine proteases"/>
    <property type="match status" value="1"/>
</dbReference>
<gene>
    <name evidence="2" type="ORF">ANCDUO_21175</name>
</gene>
<dbReference type="AlphaFoldDB" id="A0A0C2CG42"/>
<dbReference type="EMBL" id="KN757228">
    <property type="protein sequence ID" value="KIH48752.1"/>
    <property type="molecule type" value="Genomic_DNA"/>
</dbReference>
<dbReference type="GO" id="GO:0006508">
    <property type="term" value="P:proteolysis"/>
    <property type="evidence" value="ECO:0007669"/>
    <property type="project" value="InterPro"/>
</dbReference>
<dbReference type="InterPro" id="IPR001254">
    <property type="entry name" value="Trypsin_dom"/>
</dbReference>
<organism evidence="2 3">
    <name type="scientific">Ancylostoma duodenale</name>
    <dbReference type="NCBI Taxonomy" id="51022"/>
    <lineage>
        <taxon>Eukaryota</taxon>
        <taxon>Metazoa</taxon>
        <taxon>Ecdysozoa</taxon>
        <taxon>Nematoda</taxon>
        <taxon>Chromadorea</taxon>
        <taxon>Rhabditida</taxon>
        <taxon>Rhabditina</taxon>
        <taxon>Rhabditomorpha</taxon>
        <taxon>Strongyloidea</taxon>
        <taxon>Ancylostomatidae</taxon>
        <taxon>Ancylostomatinae</taxon>
        <taxon>Ancylostoma</taxon>
    </lineage>
</organism>
<name>A0A0C2CG42_9BILA</name>
<dbReference type="Proteomes" id="UP000054047">
    <property type="component" value="Unassembled WGS sequence"/>
</dbReference>
<sequence>MIKPENIFVFIGINNTNISGGSIFQLFKARHNAIKTTVHNYDHCGPNNDLALIELSQNISEDRSTPICMPTDDLQLHRVLYASGFGKDPAVPVTPEHPLRYRGQQVVAQHLYGEDEISHKILTLTFGKGTMF</sequence>
<dbReference type="OrthoDB" id="5831241at2759"/>
<accession>A0A0C2CG42</accession>
<feature type="non-terminal residue" evidence="2">
    <location>
        <position position="132"/>
    </location>
</feature>
<protein>
    <recommendedName>
        <fullName evidence="1">Peptidase S1 domain-containing protein</fullName>
    </recommendedName>
</protein>
<evidence type="ECO:0000313" key="2">
    <source>
        <dbReference type="EMBL" id="KIH48752.1"/>
    </source>
</evidence>
<evidence type="ECO:0000313" key="3">
    <source>
        <dbReference type="Proteomes" id="UP000054047"/>
    </source>
</evidence>